<dbReference type="PANTHER" id="PTHR35908">
    <property type="entry name" value="HYPOTHETICAL FUSION PROTEIN"/>
    <property type="match status" value="1"/>
</dbReference>
<dbReference type="OrthoDB" id="15077at2"/>
<dbReference type="InterPro" id="IPR041581">
    <property type="entry name" value="Glyoxalase_6"/>
</dbReference>
<evidence type="ECO:0000313" key="3">
    <source>
        <dbReference type="Proteomes" id="UP000292695"/>
    </source>
</evidence>
<organism evidence="2 3">
    <name type="scientific">Kribbella sindirgiensis</name>
    <dbReference type="NCBI Taxonomy" id="1124744"/>
    <lineage>
        <taxon>Bacteria</taxon>
        <taxon>Bacillati</taxon>
        <taxon>Actinomycetota</taxon>
        <taxon>Actinomycetes</taxon>
        <taxon>Propionibacteriales</taxon>
        <taxon>Kribbellaceae</taxon>
        <taxon>Kribbella</taxon>
    </lineage>
</organism>
<reference evidence="2 3" key="1">
    <citation type="submission" date="2019-02" db="EMBL/GenBank/DDBJ databases">
        <title>Kribbella capetownensis sp. nov. and Kribbella speibonae sp. nov., isolated from soil.</title>
        <authorList>
            <person name="Curtis S.M."/>
            <person name="Norton I."/>
            <person name="Everest G.J."/>
            <person name="Meyers P.R."/>
        </authorList>
    </citation>
    <scope>NUCLEOTIDE SEQUENCE [LARGE SCALE GENOMIC DNA]</scope>
    <source>
        <strain evidence="2 3">DSM 27082</strain>
    </source>
</reference>
<dbReference type="InterPro" id="IPR029068">
    <property type="entry name" value="Glyas_Bleomycin-R_OHBP_Dase"/>
</dbReference>
<dbReference type="AlphaFoldDB" id="A0A4R0I1W0"/>
<dbReference type="Gene3D" id="3.10.180.10">
    <property type="entry name" value="2,3-Dihydroxybiphenyl 1,2-Dioxygenase, domain 1"/>
    <property type="match status" value="1"/>
</dbReference>
<sequence>MEQVLSRQEASEAVEGAGWRFVLGALLTSVPVGSLARAVGLAADAVAVCGGDADRHLRVDARPERVVFTLQSVEHAAVTTLDVELALRISAAVDKSGLSTEPEIGTGAPRSVQTLEIAIDALDIGGIRAFWRAVLGYTGEAGAEGPEDPLIDPVGQGPAVWFQQMDQARPQRNRIHFDISVPHDEAPRRLEAALAAGGRLVSATRAPAFWVLADQEGNEACITTWQGRDG</sequence>
<protein>
    <submittedName>
        <fullName evidence="2">4a-hydroxytetrahydrobiopterin dehydratase</fullName>
    </submittedName>
</protein>
<dbReference type="RefSeq" id="WP_131296123.1">
    <property type="nucleotide sequence ID" value="NZ_SJKA01000024.1"/>
</dbReference>
<dbReference type="EMBL" id="SJKA01000024">
    <property type="protein sequence ID" value="TCC18646.1"/>
    <property type="molecule type" value="Genomic_DNA"/>
</dbReference>
<dbReference type="PANTHER" id="PTHR35908:SF1">
    <property type="entry name" value="CONSERVED PROTEIN"/>
    <property type="match status" value="1"/>
</dbReference>
<proteinExistence type="predicted"/>
<dbReference type="Proteomes" id="UP000292695">
    <property type="component" value="Unassembled WGS sequence"/>
</dbReference>
<gene>
    <name evidence="2" type="ORF">E0H50_38660</name>
</gene>
<dbReference type="Pfam" id="PF18029">
    <property type="entry name" value="Glyoxalase_6"/>
    <property type="match status" value="1"/>
</dbReference>
<dbReference type="SUPFAM" id="SSF54593">
    <property type="entry name" value="Glyoxalase/Bleomycin resistance protein/Dihydroxybiphenyl dioxygenase"/>
    <property type="match status" value="1"/>
</dbReference>
<keyword evidence="3" id="KW-1185">Reference proteome</keyword>
<name>A0A4R0I1W0_9ACTN</name>
<evidence type="ECO:0000259" key="1">
    <source>
        <dbReference type="Pfam" id="PF18029"/>
    </source>
</evidence>
<accession>A0A4R0I1W0</accession>
<comment type="caution">
    <text evidence="2">The sequence shown here is derived from an EMBL/GenBank/DDBJ whole genome shotgun (WGS) entry which is preliminary data.</text>
</comment>
<feature type="domain" description="Glyoxalase-like" evidence="1">
    <location>
        <begin position="117"/>
        <end position="223"/>
    </location>
</feature>
<evidence type="ECO:0000313" key="2">
    <source>
        <dbReference type="EMBL" id="TCC18646.1"/>
    </source>
</evidence>